<evidence type="ECO:0000313" key="4">
    <source>
        <dbReference type="Proteomes" id="UP000271339"/>
    </source>
</evidence>
<proteinExistence type="predicted"/>
<accession>A0A3L9Y975</accession>
<name>A0A3L9Y975_9FLAO</name>
<organism evidence="3 4">
    <name type="scientific">Ulvibacter antarcticus</name>
    <dbReference type="NCBI Taxonomy" id="442714"/>
    <lineage>
        <taxon>Bacteria</taxon>
        <taxon>Pseudomonadati</taxon>
        <taxon>Bacteroidota</taxon>
        <taxon>Flavobacteriia</taxon>
        <taxon>Flavobacteriales</taxon>
        <taxon>Flavobacteriaceae</taxon>
        <taxon>Ulvibacter</taxon>
    </lineage>
</organism>
<dbReference type="Pfam" id="PF13648">
    <property type="entry name" value="Lipocalin_4"/>
    <property type="match status" value="1"/>
</dbReference>
<protein>
    <submittedName>
        <fullName evidence="3">Lipocalin-like protein</fullName>
    </submittedName>
</protein>
<dbReference type="EMBL" id="REFC01000015">
    <property type="protein sequence ID" value="RMA57251.1"/>
    <property type="molecule type" value="Genomic_DNA"/>
</dbReference>
<feature type="chain" id="PRO_5018230371" evidence="1">
    <location>
        <begin position="24"/>
        <end position="137"/>
    </location>
</feature>
<dbReference type="PROSITE" id="PS51257">
    <property type="entry name" value="PROKAR_LIPOPROTEIN"/>
    <property type="match status" value="1"/>
</dbReference>
<evidence type="ECO:0000259" key="2">
    <source>
        <dbReference type="Pfam" id="PF13648"/>
    </source>
</evidence>
<dbReference type="RefSeq" id="WP_121908666.1">
    <property type="nucleotide sequence ID" value="NZ_REFC01000015.1"/>
</dbReference>
<comment type="caution">
    <text evidence="3">The sequence shown here is derived from an EMBL/GenBank/DDBJ whole genome shotgun (WGS) entry which is preliminary data.</text>
</comment>
<keyword evidence="4" id="KW-1185">Reference proteome</keyword>
<keyword evidence="1" id="KW-0732">Signal</keyword>
<feature type="signal peptide" evidence="1">
    <location>
        <begin position="1"/>
        <end position="23"/>
    </location>
</feature>
<feature type="domain" description="Lipocalin-like" evidence="2">
    <location>
        <begin position="36"/>
        <end position="121"/>
    </location>
</feature>
<dbReference type="OrthoDB" id="1162590at2"/>
<reference evidence="3 4" key="1">
    <citation type="submission" date="2018-10" db="EMBL/GenBank/DDBJ databases">
        <title>Genomic Encyclopedia of Archaeal and Bacterial Type Strains, Phase II (KMG-II): from individual species to whole genera.</title>
        <authorList>
            <person name="Goeker M."/>
        </authorList>
    </citation>
    <scope>NUCLEOTIDE SEQUENCE [LARGE SCALE GENOMIC DNA]</scope>
    <source>
        <strain evidence="3 4">DSM 23424</strain>
    </source>
</reference>
<sequence length="137" mass="15385">MRIQKLILTLILSVVLFSCGSNDEPGSAINIYHINIVGNWQFSGSTTNGIPDEFDADCDERVQLSFLASGEMSRTIFDDNCDPVFTFNMNYTIVDETFTITFNGESKSSTIRTLNETTFTYAYNQDADILTESFTKL</sequence>
<evidence type="ECO:0000256" key="1">
    <source>
        <dbReference type="SAM" id="SignalP"/>
    </source>
</evidence>
<dbReference type="InterPro" id="IPR024311">
    <property type="entry name" value="Lipocalin-like"/>
</dbReference>
<evidence type="ECO:0000313" key="3">
    <source>
        <dbReference type="EMBL" id="RMA57251.1"/>
    </source>
</evidence>
<dbReference type="AlphaFoldDB" id="A0A3L9Y975"/>
<gene>
    <name evidence="3" type="ORF">BXY75_3138</name>
</gene>
<dbReference type="Proteomes" id="UP000271339">
    <property type="component" value="Unassembled WGS sequence"/>
</dbReference>